<dbReference type="InterPro" id="IPR011701">
    <property type="entry name" value="MFS"/>
</dbReference>
<dbReference type="PANTHER" id="PTHR43791">
    <property type="entry name" value="PERMEASE-RELATED"/>
    <property type="match status" value="1"/>
</dbReference>
<evidence type="ECO:0000256" key="3">
    <source>
        <dbReference type="ARBA" id="ARBA00022475"/>
    </source>
</evidence>
<evidence type="ECO:0000256" key="1">
    <source>
        <dbReference type="ARBA" id="ARBA00004651"/>
    </source>
</evidence>
<evidence type="ECO:0000256" key="2">
    <source>
        <dbReference type="ARBA" id="ARBA00022448"/>
    </source>
</evidence>
<dbReference type="InterPro" id="IPR036259">
    <property type="entry name" value="MFS_trans_sf"/>
</dbReference>
<comment type="caution">
    <text evidence="10">The sequence shown here is derived from an EMBL/GenBank/DDBJ whole genome shotgun (WGS) entry which is preliminary data.</text>
</comment>
<sequence length="537" mass="60523">MTSKVPPEVETEAKGVHKSPSLRDTSPPATKDLQPWEKPGLVGALRRGHRAVQRVVWDDPDKPKQEKWFLFKLDCFLLTSACLGYFSKNLDQSNISNAYVSGMKESLNMHGSELTYASNVFTAGYVIGQMPAVMLATRVRPSILIPTLEILWSILTFCTSSVTSVSQLYAIRFLVGLCESGYFPVMIYLVSSWYTKGERGKRVALFYCTTALASMFSGYLQAGAYSGLDGRYGKQGWQWLFIVCGIISLPIAFLGYFFIPDFPETTRAFYITEEEAHEQRKRLIAEGQKPLGHNPWNRKKFFRIAKQWQFWVLPLGYFFIQSSFPIHQPVFALWLKANGHSVYQRNVWPTGQVAIGVVVQISAGMISDSPLLKGRRWPVIIVMQMGTLIGISILAAWNVSDRVKYFAYYLSYFSAGVPGPYFAWYSDLIPHDHEMRGFVIAASNMFSYINIIWYTIAVWRTIDAPRFHAGFTAAAIFGAAMISLTVIIQFLQKKDDRKRVQEGAIEEDVEKPHEAPPRPSIAEAATASVKDGVTPQK</sequence>
<name>A0A163D2M6_DIDRA</name>
<dbReference type="GO" id="GO:0005886">
    <property type="term" value="C:plasma membrane"/>
    <property type="evidence" value="ECO:0007669"/>
    <property type="project" value="UniProtKB-SubCell"/>
</dbReference>
<dbReference type="Gene3D" id="1.20.1250.20">
    <property type="entry name" value="MFS general substrate transporter like domains"/>
    <property type="match status" value="2"/>
</dbReference>
<evidence type="ECO:0000313" key="11">
    <source>
        <dbReference type="Proteomes" id="UP000076837"/>
    </source>
</evidence>
<organism evidence="10 11">
    <name type="scientific">Didymella rabiei</name>
    <name type="common">Chickpea ascochyta blight fungus</name>
    <name type="synonym">Mycosphaerella rabiei</name>
    <dbReference type="NCBI Taxonomy" id="5454"/>
    <lineage>
        <taxon>Eukaryota</taxon>
        <taxon>Fungi</taxon>
        <taxon>Dikarya</taxon>
        <taxon>Ascomycota</taxon>
        <taxon>Pezizomycotina</taxon>
        <taxon>Dothideomycetes</taxon>
        <taxon>Pleosporomycetidae</taxon>
        <taxon>Pleosporales</taxon>
        <taxon>Pleosporineae</taxon>
        <taxon>Didymellaceae</taxon>
        <taxon>Ascochyta</taxon>
    </lineage>
</organism>
<feature type="transmembrane region" description="Helical" evidence="9">
    <location>
        <begin position="437"/>
        <end position="456"/>
    </location>
</feature>
<proteinExistence type="inferred from homology"/>
<protein>
    <submittedName>
        <fullName evidence="10">Transmembrane transport</fullName>
    </submittedName>
</protein>
<evidence type="ECO:0000256" key="6">
    <source>
        <dbReference type="ARBA" id="ARBA00023136"/>
    </source>
</evidence>
<evidence type="ECO:0000256" key="4">
    <source>
        <dbReference type="ARBA" id="ARBA00022692"/>
    </source>
</evidence>
<keyword evidence="11" id="KW-1185">Reference proteome</keyword>
<dbReference type="Proteomes" id="UP000076837">
    <property type="component" value="Unassembled WGS sequence"/>
</dbReference>
<feature type="transmembrane region" description="Helical" evidence="9">
    <location>
        <begin position="308"/>
        <end position="327"/>
    </location>
</feature>
<evidence type="ECO:0000313" key="10">
    <source>
        <dbReference type="EMBL" id="KZM22864.1"/>
    </source>
</evidence>
<comment type="subcellular location">
    <subcellularLocation>
        <location evidence="1">Cell membrane</location>
        <topology evidence="1">Multi-pass membrane protein</topology>
    </subcellularLocation>
</comment>
<evidence type="ECO:0000256" key="8">
    <source>
        <dbReference type="SAM" id="MobiDB-lite"/>
    </source>
</evidence>
<dbReference type="GO" id="GO:0022857">
    <property type="term" value="F:transmembrane transporter activity"/>
    <property type="evidence" value="ECO:0007669"/>
    <property type="project" value="InterPro"/>
</dbReference>
<evidence type="ECO:0000256" key="9">
    <source>
        <dbReference type="SAM" id="Phobius"/>
    </source>
</evidence>
<keyword evidence="2" id="KW-0813">Transport</keyword>
<gene>
    <name evidence="10" type="ORF">ST47_g5975</name>
</gene>
<dbReference type="PANTHER" id="PTHR43791:SF37">
    <property type="entry name" value="MAJOR FACILITATOR SUPERFAMILY (MFS) PROFILE DOMAIN-CONTAINING PROTEIN"/>
    <property type="match status" value="1"/>
</dbReference>
<feature type="transmembrane region" description="Helical" evidence="9">
    <location>
        <begin position="169"/>
        <end position="191"/>
    </location>
</feature>
<feature type="transmembrane region" description="Helical" evidence="9">
    <location>
        <begin position="379"/>
        <end position="399"/>
    </location>
</feature>
<keyword evidence="4 9" id="KW-0812">Transmembrane</keyword>
<reference evidence="10 11" key="1">
    <citation type="journal article" date="2016" name="Sci. Rep.">
        <title>Draft genome sequencing and secretome analysis of fungal phytopathogen Ascochyta rabiei provides insight into the necrotrophic effector repertoire.</title>
        <authorList>
            <person name="Verma S."/>
            <person name="Gazara R.K."/>
            <person name="Nizam S."/>
            <person name="Parween S."/>
            <person name="Chattopadhyay D."/>
            <person name="Verma P.K."/>
        </authorList>
    </citation>
    <scope>NUCLEOTIDE SEQUENCE [LARGE SCALE GENOMIC DNA]</scope>
    <source>
        <strain evidence="10 11">ArDII</strain>
    </source>
</reference>
<keyword evidence="5 9" id="KW-1133">Transmembrane helix</keyword>
<feature type="transmembrane region" description="Helical" evidence="9">
    <location>
        <begin position="203"/>
        <end position="225"/>
    </location>
</feature>
<feature type="transmembrane region" description="Helical" evidence="9">
    <location>
        <begin position="468"/>
        <end position="491"/>
    </location>
</feature>
<feature type="region of interest" description="Disordered" evidence="8">
    <location>
        <begin position="501"/>
        <end position="537"/>
    </location>
</feature>
<keyword evidence="3" id="KW-1003">Cell membrane</keyword>
<dbReference type="FunFam" id="1.20.1250.20:FF:000065">
    <property type="entry name" value="Putative MFS pantothenate transporter"/>
    <property type="match status" value="1"/>
</dbReference>
<dbReference type="FunFam" id="1.20.1250.20:FF:000386">
    <property type="entry name" value="MFS general substrate transporter"/>
    <property type="match status" value="1"/>
</dbReference>
<dbReference type="Pfam" id="PF07690">
    <property type="entry name" value="MFS_1"/>
    <property type="match status" value="1"/>
</dbReference>
<evidence type="ECO:0000256" key="7">
    <source>
        <dbReference type="ARBA" id="ARBA00037968"/>
    </source>
</evidence>
<comment type="similarity">
    <text evidence="7">Belongs to the major facilitator superfamily. Allantoate permease family.</text>
</comment>
<keyword evidence="6 9" id="KW-0472">Membrane</keyword>
<dbReference type="PROSITE" id="PS50850">
    <property type="entry name" value="MFS"/>
    <property type="match status" value="1"/>
</dbReference>
<feature type="transmembrane region" description="Helical" evidence="9">
    <location>
        <begin position="237"/>
        <end position="259"/>
    </location>
</feature>
<accession>A0A163D2M6</accession>
<dbReference type="EMBL" id="JYNV01000205">
    <property type="protein sequence ID" value="KZM22864.1"/>
    <property type="molecule type" value="Genomic_DNA"/>
</dbReference>
<dbReference type="AlphaFoldDB" id="A0A163D2M6"/>
<dbReference type="SUPFAM" id="SSF103473">
    <property type="entry name" value="MFS general substrate transporter"/>
    <property type="match status" value="1"/>
</dbReference>
<feature type="transmembrane region" description="Helical" evidence="9">
    <location>
        <begin position="405"/>
        <end position="425"/>
    </location>
</feature>
<feature type="transmembrane region" description="Helical" evidence="9">
    <location>
        <begin position="143"/>
        <end position="163"/>
    </location>
</feature>
<dbReference type="OrthoDB" id="3639251at2759"/>
<evidence type="ECO:0000256" key="5">
    <source>
        <dbReference type="ARBA" id="ARBA00022989"/>
    </source>
</evidence>
<feature type="region of interest" description="Disordered" evidence="8">
    <location>
        <begin position="1"/>
        <end position="38"/>
    </location>
</feature>
<feature type="transmembrane region" description="Helical" evidence="9">
    <location>
        <begin position="347"/>
        <end position="367"/>
    </location>
</feature>
<dbReference type="InterPro" id="IPR020846">
    <property type="entry name" value="MFS_dom"/>
</dbReference>